<keyword evidence="3" id="KW-1185">Reference proteome</keyword>
<evidence type="ECO:0000256" key="1">
    <source>
        <dbReference type="SAM" id="MobiDB-lite"/>
    </source>
</evidence>
<proteinExistence type="predicted"/>
<dbReference type="Proteomes" id="UP001501867">
    <property type="component" value="Unassembled WGS sequence"/>
</dbReference>
<comment type="caution">
    <text evidence="2">The sequence shown here is derived from an EMBL/GenBank/DDBJ whole genome shotgun (WGS) entry which is preliminary data.</text>
</comment>
<evidence type="ECO:0000313" key="3">
    <source>
        <dbReference type="Proteomes" id="UP001501867"/>
    </source>
</evidence>
<feature type="region of interest" description="Disordered" evidence="1">
    <location>
        <begin position="55"/>
        <end position="74"/>
    </location>
</feature>
<evidence type="ECO:0000313" key="2">
    <source>
        <dbReference type="EMBL" id="GAA0270556.1"/>
    </source>
</evidence>
<protein>
    <submittedName>
        <fullName evidence="2">Uncharacterized protein</fullName>
    </submittedName>
</protein>
<dbReference type="EMBL" id="BAAABV010000005">
    <property type="protein sequence ID" value="GAA0270556.1"/>
    <property type="molecule type" value="Genomic_DNA"/>
</dbReference>
<accession>A0ABN0V1Q5</accession>
<gene>
    <name evidence="2" type="ORF">GCM10010302_05160</name>
</gene>
<reference evidence="2 3" key="1">
    <citation type="journal article" date="2019" name="Int. J. Syst. Evol. Microbiol.">
        <title>The Global Catalogue of Microorganisms (GCM) 10K type strain sequencing project: providing services to taxonomists for standard genome sequencing and annotation.</title>
        <authorList>
            <consortium name="The Broad Institute Genomics Platform"/>
            <consortium name="The Broad Institute Genome Sequencing Center for Infectious Disease"/>
            <person name="Wu L."/>
            <person name="Ma J."/>
        </authorList>
    </citation>
    <scope>NUCLEOTIDE SEQUENCE [LARGE SCALE GENOMIC DNA]</scope>
    <source>
        <strain evidence="2 3">JCM 4505</strain>
    </source>
</reference>
<sequence length="74" mass="7625">MRGVARIPAAVPPPLEDHRSPAWPDCGLCGARRAIPRGAREALASMASVRPAQKSNLSAGSVTRCGKSAAAHLP</sequence>
<organism evidence="2 3">
    <name type="scientific">Streptomyces polychromogenes</name>
    <dbReference type="NCBI Taxonomy" id="67342"/>
    <lineage>
        <taxon>Bacteria</taxon>
        <taxon>Bacillati</taxon>
        <taxon>Actinomycetota</taxon>
        <taxon>Actinomycetes</taxon>
        <taxon>Kitasatosporales</taxon>
        <taxon>Streptomycetaceae</taxon>
        <taxon>Streptomyces</taxon>
    </lineage>
</organism>
<name>A0ABN0V1Q5_9ACTN</name>